<feature type="domain" description="Enolpyruvate transferase" evidence="10">
    <location>
        <begin position="25"/>
        <end position="434"/>
    </location>
</feature>
<feature type="binding site" evidence="8">
    <location>
        <position position="188"/>
    </location>
    <ligand>
        <name>phosphoenolpyruvate</name>
        <dbReference type="ChEBI" id="CHEBI:58702"/>
    </ligand>
</feature>
<feature type="binding site" evidence="8">
    <location>
        <position position="42"/>
    </location>
    <ligand>
        <name>3-phosphoshikimate</name>
        <dbReference type="ChEBI" id="CHEBI:145989"/>
    </ligand>
</feature>
<feature type="binding site" evidence="8">
    <location>
        <position position="37"/>
    </location>
    <ligand>
        <name>3-phosphoshikimate</name>
        <dbReference type="ChEBI" id="CHEBI:145989"/>
    </ligand>
</feature>
<dbReference type="Proteomes" id="UP000276888">
    <property type="component" value="Chromosome"/>
</dbReference>
<dbReference type="SUPFAM" id="SSF55205">
    <property type="entry name" value="EPT/RTPC-like"/>
    <property type="match status" value="1"/>
</dbReference>
<feature type="binding site" evidence="8">
    <location>
        <position position="37"/>
    </location>
    <ligand>
        <name>phosphoenolpyruvate</name>
        <dbReference type="ChEBI" id="CHEBI:58702"/>
    </ligand>
</feature>
<evidence type="ECO:0000256" key="3">
    <source>
        <dbReference type="ARBA" id="ARBA00022490"/>
    </source>
</evidence>
<evidence type="ECO:0000256" key="8">
    <source>
        <dbReference type="HAMAP-Rule" id="MF_00210"/>
    </source>
</evidence>
<dbReference type="EC" id="2.5.1.19" evidence="8"/>
<evidence type="ECO:0000313" key="11">
    <source>
        <dbReference type="EMBL" id="AZS36202.1"/>
    </source>
</evidence>
<keyword evidence="5 8" id="KW-0808">Transferase</keyword>
<feature type="compositionally biased region" description="Basic and acidic residues" evidence="9">
    <location>
        <begin position="1"/>
        <end position="12"/>
    </location>
</feature>
<sequence>MNADRYSHDGGPRPRGRWSAPVADGPLRAALAVPGSKSLTNRELILAALAEGPSILSAPLHSDDSARMIEALQALGVGIERLEGSGHFGDDLEVTPVWPLRGGTEIDCGQAGTVMRFVAGLAGFARGDVTLTAHESALHRPMGAMIKALRDVGVDIDDGGHWSLPFTVRGRGHTRGGEVTIDASASSQFVSGLLLAAPRFDVGLHLIHSGGRLPSQPHIDMTIESLGHRGVHVERPAPGEWVVPAGPVRAKDIAIEPDLSNAAPFLAAAMIAGGTVSITGWPVHSTQPGAMLGDILSLMGARVSRRGGAMIVTGGAGITGVDLDLSAAGELTPTIFALAAFADAPTTLYGIGHIRGHETDRIAALIGELRGLGGEAHELEDGIRIVPRPLHGGTWHAHGDHRMATTGALLGLAVPGVEIDDIGTTAKTLPEFPELWLGLVEGAHDTGHADAAGTASRSSAAHAEEAPA</sequence>
<evidence type="ECO:0000313" key="12">
    <source>
        <dbReference type="Proteomes" id="UP000276888"/>
    </source>
</evidence>
<proteinExistence type="inferred from homology"/>
<feature type="binding site" evidence="8">
    <location>
        <position position="427"/>
    </location>
    <ligand>
        <name>phosphoenolpyruvate</name>
        <dbReference type="ChEBI" id="CHEBI:58702"/>
    </ligand>
</feature>
<comment type="similarity">
    <text evidence="2 8">Belongs to the EPSP synthase family.</text>
</comment>
<dbReference type="HAMAP" id="MF_00210">
    <property type="entry name" value="EPSP_synth"/>
    <property type="match status" value="1"/>
</dbReference>
<evidence type="ECO:0000256" key="7">
    <source>
        <dbReference type="ARBA" id="ARBA00044633"/>
    </source>
</evidence>
<comment type="subcellular location">
    <subcellularLocation>
        <location evidence="8">Cytoplasm</location>
    </subcellularLocation>
</comment>
<dbReference type="InterPro" id="IPR001986">
    <property type="entry name" value="Enolpyruvate_Tfrase_dom"/>
</dbReference>
<feature type="binding site" evidence="8">
    <location>
        <position position="140"/>
    </location>
    <ligand>
        <name>phosphoenolpyruvate</name>
        <dbReference type="ChEBI" id="CHEBI:58702"/>
    </ligand>
</feature>
<dbReference type="InterPro" id="IPR006264">
    <property type="entry name" value="EPSP_synthase"/>
</dbReference>
<feature type="compositionally biased region" description="Low complexity" evidence="9">
    <location>
        <begin position="449"/>
        <end position="461"/>
    </location>
</feature>
<dbReference type="AlphaFoldDB" id="A0A3S9W7Z4"/>
<dbReference type="OrthoDB" id="9809920at2"/>
<dbReference type="CDD" id="cd01556">
    <property type="entry name" value="EPSP_synthase"/>
    <property type="match status" value="1"/>
</dbReference>
<evidence type="ECO:0000259" key="10">
    <source>
        <dbReference type="Pfam" id="PF00275"/>
    </source>
</evidence>
<comment type="catalytic activity">
    <reaction evidence="7">
        <text>3-phosphoshikimate + phosphoenolpyruvate = 5-O-(1-carboxyvinyl)-3-phosphoshikimate + phosphate</text>
        <dbReference type="Rhea" id="RHEA:21256"/>
        <dbReference type="ChEBI" id="CHEBI:43474"/>
        <dbReference type="ChEBI" id="CHEBI:57701"/>
        <dbReference type="ChEBI" id="CHEBI:58702"/>
        <dbReference type="ChEBI" id="CHEBI:145989"/>
        <dbReference type="EC" id="2.5.1.19"/>
    </reaction>
    <physiologicalReaction direction="left-to-right" evidence="7">
        <dbReference type="Rhea" id="RHEA:21257"/>
    </physiologicalReaction>
</comment>
<keyword evidence="3 8" id="KW-0963">Cytoplasm</keyword>
<dbReference type="GO" id="GO:0008652">
    <property type="term" value="P:amino acid biosynthetic process"/>
    <property type="evidence" value="ECO:0007669"/>
    <property type="project" value="UniProtKB-KW"/>
</dbReference>
<feature type="binding site" evidence="8">
    <location>
        <position position="186"/>
    </location>
    <ligand>
        <name>3-phosphoshikimate</name>
        <dbReference type="ChEBI" id="CHEBI:145989"/>
    </ligand>
</feature>
<comment type="pathway">
    <text evidence="1 8">Metabolic intermediate biosynthesis; chorismate biosynthesis; chorismate from D-erythrose 4-phosphate and phosphoenolpyruvate: step 6/7.</text>
</comment>
<feature type="binding site" evidence="8">
    <location>
        <position position="38"/>
    </location>
    <ligand>
        <name>3-phosphoshikimate</name>
        <dbReference type="ChEBI" id="CHEBI:145989"/>
    </ligand>
</feature>
<dbReference type="PANTHER" id="PTHR21090">
    <property type="entry name" value="AROM/DEHYDROQUINATE SYNTHASE"/>
    <property type="match status" value="1"/>
</dbReference>
<comment type="function">
    <text evidence="8">Catalyzes the transfer of the enolpyruvyl moiety of phosphoenolpyruvate (PEP) to the 5-hydroxyl of shikimate-3-phosphate (S3P) to produce enolpyruvyl shikimate-3-phosphate and inorganic phosphate.</text>
</comment>
<dbReference type="InterPro" id="IPR036968">
    <property type="entry name" value="Enolpyruvate_Tfrase_sf"/>
</dbReference>
<dbReference type="FunFam" id="3.65.10.10:FF:000010">
    <property type="entry name" value="3-phosphoshikimate 1-carboxyvinyltransferase"/>
    <property type="match status" value="1"/>
</dbReference>
<feature type="binding site" evidence="8">
    <location>
        <position position="357"/>
    </location>
    <ligand>
        <name>3-phosphoshikimate</name>
        <dbReference type="ChEBI" id="CHEBI:145989"/>
    </ligand>
</feature>
<feature type="binding site" evidence="8">
    <location>
        <position position="187"/>
    </location>
    <ligand>
        <name>3-phosphoshikimate</name>
        <dbReference type="ChEBI" id="CHEBI:145989"/>
    </ligand>
</feature>
<evidence type="ECO:0000256" key="4">
    <source>
        <dbReference type="ARBA" id="ARBA00022605"/>
    </source>
</evidence>
<evidence type="ECO:0000256" key="5">
    <source>
        <dbReference type="ARBA" id="ARBA00022679"/>
    </source>
</evidence>
<feature type="binding site" evidence="8">
    <location>
        <position position="330"/>
    </location>
    <ligand>
        <name>3-phosphoshikimate</name>
        <dbReference type="ChEBI" id="CHEBI:145989"/>
    </ligand>
</feature>
<dbReference type="PIRSF" id="PIRSF000505">
    <property type="entry name" value="EPSPS"/>
    <property type="match status" value="1"/>
</dbReference>
<dbReference type="EMBL" id="CP031423">
    <property type="protein sequence ID" value="AZS36202.1"/>
    <property type="molecule type" value="Genomic_DNA"/>
</dbReference>
<comment type="caution">
    <text evidence="8">Lacks conserved residue(s) required for the propagation of feature annotation.</text>
</comment>
<dbReference type="KEGG" id="mlv:CVS47_00802"/>
<organism evidence="11 12">
    <name type="scientific">Microbacterium lemovicicum</name>
    <dbReference type="NCBI Taxonomy" id="1072463"/>
    <lineage>
        <taxon>Bacteria</taxon>
        <taxon>Bacillati</taxon>
        <taxon>Actinomycetota</taxon>
        <taxon>Actinomycetes</taxon>
        <taxon>Micrococcales</taxon>
        <taxon>Microbacteriaceae</taxon>
        <taxon>Microbacterium</taxon>
    </lineage>
</organism>
<dbReference type="FunFam" id="3.65.10.10:FF:000011">
    <property type="entry name" value="3-phosphoshikimate 1-carboxyvinyltransferase"/>
    <property type="match status" value="1"/>
</dbReference>
<dbReference type="PROSITE" id="PS00885">
    <property type="entry name" value="EPSP_SYNTHASE_2"/>
    <property type="match status" value="1"/>
</dbReference>
<evidence type="ECO:0000256" key="2">
    <source>
        <dbReference type="ARBA" id="ARBA00009948"/>
    </source>
</evidence>
<accession>A0A3S9W7Z4</accession>
<dbReference type="GO" id="GO:0009073">
    <property type="term" value="P:aromatic amino acid family biosynthetic process"/>
    <property type="evidence" value="ECO:0007669"/>
    <property type="project" value="UniProtKB-KW"/>
</dbReference>
<evidence type="ECO:0000256" key="9">
    <source>
        <dbReference type="SAM" id="MobiDB-lite"/>
    </source>
</evidence>
<feature type="binding site" evidence="8">
    <location>
        <position position="112"/>
    </location>
    <ligand>
        <name>phosphoenolpyruvate</name>
        <dbReference type="ChEBI" id="CHEBI:58702"/>
    </ligand>
</feature>
<feature type="active site" description="Proton acceptor" evidence="8">
    <location>
        <position position="330"/>
    </location>
</feature>
<feature type="binding site" evidence="8">
    <location>
        <position position="361"/>
    </location>
    <ligand>
        <name>phosphoenolpyruvate</name>
        <dbReference type="ChEBI" id="CHEBI:58702"/>
    </ligand>
</feature>
<keyword evidence="4 8" id="KW-0028">Amino-acid biosynthesis</keyword>
<dbReference type="RefSeq" id="WP_127094927.1">
    <property type="nucleotide sequence ID" value="NZ_CP031423.1"/>
</dbReference>
<keyword evidence="12" id="KW-1185">Reference proteome</keyword>
<dbReference type="Gene3D" id="3.65.10.10">
    <property type="entry name" value="Enolpyruvate transferase domain"/>
    <property type="match status" value="2"/>
</dbReference>
<dbReference type="GO" id="GO:0003866">
    <property type="term" value="F:3-phosphoshikimate 1-carboxyvinyltransferase activity"/>
    <property type="evidence" value="ECO:0007669"/>
    <property type="project" value="UniProtKB-UniRule"/>
</dbReference>
<keyword evidence="6 8" id="KW-0057">Aromatic amino acid biosynthesis</keyword>
<feature type="binding site" evidence="8">
    <location>
        <position position="402"/>
    </location>
    <ligand>
        <name>phosphoenolpyruvate</name>
        <dbReference type="ChEBI" id="CHEBI:58702"/>
    </ligand>
</feature>
<protein>
    <recommendedName>
        <fullName evidence="8">3-phosphoshikimate 1-carboxyvinyltransferase</fullName>
        <ecNumber evidence="8">2.5.1.19</ecNumber>
    </recommendedName>
    <alternativeName>
        <fullName evidence="8">5-enolpyruvylshikimate-3-phosphate synthase</fullName>
        <shortName evidence="8">EPSP synthase</shortName>
        <shortName evidence="8">EPSPS</shortName>
    </alternativeName>
</protein>
<evidence type="ECO:0000256" key="6">
    <source>
        <dbReference type="ARBA" id="ARBA00023141"/>
    </source>
</evidence>
<dbReference type="InterPro" id="IPR023193">
    <property type="entry name" value="EPSP_synthase_CS"/>
</dbReference>
<feature type="binding site" evidence="8">
    <location>
        <position position="215"/>
    </location>
    <ligand>
        <name>3-phosphoshikimate</name>
        <dbReference type="ChEBI" id="CHEBI:145989"/>
    </ligand>
</feature>
<feature type="region of interest" description="Disordered" evidence="9">
    <location>
        <begin position="1"/>
        <end position="21"/>
    </location>
</feature>
<gene>
    <name evidence="8 11" type="primary">aroA</name>
    <name evidence="11" type="ORF">CVS47_00802</name>
</gene>
<reference evidence="11 12" key="1">
    <citation type="submission" date="2018-08" db="EMBL/GenBank/DDBJ databases">
        <title>Microbacterium lemovicicum sp. nov., a bacterium isolated from a natural uranium-rich soil.</title>
        <authorList>
            <person name="ORTET P."/>
        </authorList>
    </citation>
    <scope>NUCLEOTIDE SEQUENCE [LARGE SCALE GENOMIC DNA]</scope>
    <source>
        <strain evidence="11 12">Viu22</strain>
    </source>
</reference>
<dbReference type="UniPathway" id="UPA00053">
    <property type="reaction ID" value="UER00089"/>
</dbReference>
<dbReference type="NCBIfam" id="TIGR01356">
    <property type="entry name" value="aroA"/>
    <property type="match status" value="1"/>
</dbReference>
<evidence type="ECO:0000256" key="1">
    <source>
        <dbReference type="ARBA" id="ARBA00004811"/>
    </source>
</evidence>
<dbReference type="InterPro" id="IPR013792">
    <property type="entry name" value="RNA3'P_cycl/enolpyr_Trfase_a/b"/>
</dbReference>
<dbReference type="GO" id="GO:0005737">
    <property type="term" value="C:cytoplasm"/>
    <property type="evidence" value="ECO:0007669"/>
    <property type="project" value="UniProtKB-SubCell"/>
</dbReference>
<name>A0A3S9W7Z4_9MICO</name>
<dbReference type="PANTHER" id="PTHR21090:SF5">
    <property type="entry name" value="PENTAFUNCTIONAL AROM POLYPEPTIDE"/>
    <property type="match status" value="1"/>
</dbReference>
<comment type="subunit">
    <text evidence="8">Monomer.</text>
</comment>
<dbReference type="GO" id="GO:0009423">
    <property type="term" value="P:chorismate biosynthetic process"/>
    <property type="evidence" value="ECO:0007669"/>
    <property type="project" value="UniProtKB-UniRule"/>
</dbReference>
<dbReference type="Pfam" id="PF00275">
    <property type="entry name" value="EPSP_synthase"/>
    <property type="match status" value="1"/>
</dbReference>
<feature type="binding site" evidence="8">
    <location>
        <position position="188"/>
    </location>
    <ligand>
        <name>3-phosphoshikimate</name>
        <dbReference type="ChEBI" id="CHEBI:145989"/>
    </ligand>
</feature>
<feature type="region of interest" description="Disordered" evidence="9">
    <location>
        <begin position="447"/>
        <end position="468"/>
    </location>
</feature>